<dbReference type="FunFam" id="3.40.50.300:FF:000008">
    <property type="entry name" value="ATP-dependent RNA helicase RhlB"/>
    <property type="match status" value="1"/>
</dbReference>
<dbReference type="FunFam" id="3.40.50.261:FF:000008">
    <property type="entry name" value="ATP-citrate synthase alpha chain protein"/>
    <property type="match status" value="1"/>
</dbReference>
<feature type="compositionally biased region" description="Low complexity" evidence="17">
    <location>
        <begin position="1118"/>
        <end position="1128"/>
    </location>
</feature>
<evidence type="ECO:0000256" key="2">
    <source>
        <dbReference type="ARBA" id="ARBA00009182"/>
    </source>
</evidence>
<evidence type="ECO:0000256" key="13">
    <source>
        <dbReference type="ARBA" id="ARBA00023315"/>
    </source>
</evidence>
<dbReference type="InterPro" id="IPR014001">
    <property type="entry name" value="Helicase_ATP-bd"/>
</dbReference>
<feature type="compositionally biased region" description="Polar residues" evidence="17">
    <location>
        <begin position="199"/>
        <end position="209"/>
    </location>
</feature>
<dbReference type="Pfam" id="PF00270">
    <property type="entry name" value="DEAD"/>
    <property type="match status" value="1"/>
</dbReference>
<dbReference type="Pfam" id="PF00271">
    <property type="entry name" value="Helicase_C"/>
    <property type="match status" value="1"/>
</dbReference>
<evidence type="ECO:0000256" key="6">
    <source>
        <dbReference type="ARBA" id="ARBA00022679"/>
    </source>
</evidence>
<feature type="compositionally biased region" description="Low complexity" evidence="17">
    <location>
        <begin position="210"/>
        <end position="227"/>
    </location>
</feature>
<keyword evidence="13" id="KW-0012">Acyltransferase</keyword>
<feature type="region of interest" description="Disordered" evidence="17">
    <location>
        <begin position="107"/>
        <end position="302"/>
    </location>
</feature>
<sequence>MDEGEVGVEGFDGSRLVSCEKFRAFESLDLYLVMTLFLGFKNHRNFVPKLEFSQAFGMATAEAAAGSLGPHYAPDDPTLPKPWKGLVDGNTGLLYYWNPETNITQYERPASSVPPLPPGPPPSASVPKLAPIPMAGNLPPNGTALQQGTQQIVQQAALPAQQQQQPSQHLFQQQQQQSSQQLPGQQPGPQALLPNAQQIPIQQPHHSTNQQMTQQQTSRQYMQIQSQHAPYQHVSYLQGPLLPPSQVQQQQGFQFSHQQGQEPQGPQMTYQPGQQPQSLQIPNQQHPKESLTLNQQGQQTHGLQIPLSQGLPILSQQTHHGLQVGQQQGRQSQGLQAGSQLVQQPQGQQPRFPWVEDALHQEGKQGSLSSSGIASSSHHLPGLVPQVSIPSVGGRPPQSPNQLGGSVQNVSSSQVGIDTSYGKQQQAGSAVPGPMGHPVVHPPIGGKVAYDEDEHEFYPSSRIERPMIYPHQPKLAAIPLPQRQPDGGIRPQFDLPSLSGGMSMGPQHALPNMYGRSAFPNSGILGPSQVGFGSSDFSDVSAADAYRQHHEVTAMGNDVPPPFMTFEATGFPPEILREMHLAGFSSPTPIQAQTWPVALLKRDIVAIAKTGSGKTLGYLIPAFIHLRRCRNNPQFGPTVLVLAPTRELASQIQDEAFKFGRSSRISCTCLYGGAPKGPQLKEIERGADIVIATPGRLNDFLEMKKISFCQVSLLVLDEADRMLDMGFEPQIRKIVNEIPPQRQTLMYTATWPKEVRKIASDLLRNPVQVNIGSVDELVANKSITQHVEVVTQMDKQRRLEQILRTQERGSKVIIFCSTKRQCDQLARSIGRTFGAASIHGDKSQGERDHVLYQFRTGRAPVLVATDVAARGLDIKDIRVVINYDFPTGIEDYVHRIGRTGRAGATGVSYTFFTDQDWKYAADLVKVLEGANQRVPPEIREMAGRGGPLLSRPRDGINRWDSGGGGGRWSAVGGRGTRDGPPGGFSGRGGRQDFYGGRGPRGRGFGGPGGPGGRGRHDRGPNDRYANSDGRNRYDGRRGFGERGRERSHSRSPEMVRTWGYDRSRSASRSRSSSRSRSRSRSRSWSPRSRSRSRSQSQSRSYDRVKRRSGWDCRPSPVPAAATAPFATSGSEPPTAAAIGGPCIVEPEPVAGHQGPAPVVGFEPGLPLSAIPPLVESCAAVLILSVFDRPEIATVRSFVATAIDLLSDSELRIHLRTSTDRSSRFEAMARKKIREYDSKRLLKQHLKRLAAIDLQLCSAQVTQSTDFTELVNKEPWLSSMKLVVKPDMLFGKRGKSGLVSLNLDLAEVAEFVKKRFGVEVEMGGCKAPITTFIVEPFVPHDQEYYLSIVSERLGCSISFSECGGIEIEENWDKVKTIFLPTEKPMTSEACAPLIATLPLEVRGKIGDFIRGVFAVFQDLDFSFIEMNPFTLVNGEPYPLDMRGELDDTAAFKNFNKWGNIEFPLPFGRVLSPAESYIHELDEKTSASLKFTILNPKGRIWTMVAGGGASVIYADTVGDLGYALELGNYAEYSGAPNEEEVLQYARVVLDCATADPDGRKRALLIGGGIANFTDVATTFNGIIRALREKEAKLKTARVHIYVRRGGPNYQTGLAKMRSLGDEIGIPLEVYGPEATMTGICKQAIDCIMSAA</sequence>
<dbReference type="InterPro" id="IPR027417">
    <property type="entry name" value="P-loop_NTPase"/>
</dbReference>
<keyword evidence="23" id="KW-1185">Reference proteome</keyword>
<dbReference type="FunFam" id="3.30.470.110:FF:000002">
    <property type="entry name" value="ATP-citrate synthase alpha chain protein"/>
    <property type="match status" value="1"/>
</dbReference>
<dbReference type="SUPFAM" id="SSF56059">
    <property type="entry name" value="Glutathione synthetase ATP-binding domain-like"/>
    <property type="match status" value="1"/>
</dbReference>
<evidence type="ECO:0000313" key="23">
    <source>
        <dbReference type="Proteomes" id="UP000317650"/>
    </source>
</evidence>
<feature type="compositionally biased region" description="Low complexity" evidence="17">
    <location>
        <begin position="146"/>
        <end position="198"/>
    </location>
</feature>
<feature type="compositionally biased region" description="Basic residues" evidence="17">
    <location>
        <begin position="1065"/>
        <end position="1081"/>
    </location>
</feature>
<dbReference type="EMBL" id="PYDT01000004">
    <property type="protein sequence ID" value="THU63729.1"/>
    <property type="molecule type" value="Genomic_DNA"/>
</dbReference>
<keyword evidence="12" id="KW-0443">Lipid metabolism</keyword>
<evidence type="ECO:0000313" key="22">
    <source>
        <dbReference type="EMBL" id="THU63729.1"/>
    </source>
</evidence>
<dbReference type="GO" id="GO:0006629">
    <property type="term" value="P:lipid metabolic process"/>
    <property type="evidence" value="ECO:0007669"/>
    <property type="project" value="UniProtKB-KW"/>
</dbReference>
<feature type="region of interest" description="Disordered" evidence="17">
    <location>
        <begin position="361"/>
        <end position="436"/>
    </location>
</feature>
<feature type="compositionally biased region" description="Polar residues" evidence="17">
    <location>
        <begin position="262"/>
        <end position="273"/>
    </location>
</feature>
<feature type="compositionally biased region" description="Gly residues" evidence="17">
    <location>
        <begin position="995"/>
        <end position="1012"/>
    </location>
</feature>
<dbReference type="GO" id="GO:0003724">
    <property type="term" value="F:RNA helicase activity"/>
    <property type="evidence" value="ECO:0007669"/>
    <property type="project" value="InterPro"/>
</dbReference>
<dbReference type="Proteomes" id="UP000317650">
    <property type="component" value="Chromosome 1"/>
</dbReference>
<dbReference type="Gene3D" id="2.20.70.10">
    <property type="match status" value="1"/>
</dbReference>
<dbReference type="InterPro" id="IPR014014">
    <property type="entry name" value="RNA_helicase_DEAD_Q_motif"/>
</dbReference>
<dbReference type="GO" id="GO:0003878">
    <property type="term" value="F:ATP citrate synthase activity"/>
    <property type="evidence" value="ECO:0007669"/>
    <property type="project" value="UniProtKB-EC"/>
</dbReference>
<name>A0A4S8JPK8_MUSBA</name>
<feature type="compositionally biased region" description="Low complexity" evidence="17">
    <location>
        <begin position="402"/>
        <end position="416"/>
    </location>
</feature>
<dbReference type="STRING" id="52838.A0A4S8JPK8"/>
<evidence type="ECO:0000256" key="3">
    <source>
        <dbReference type="ARBA" id="ARBA00011412"/>
    </source>
</evidence>
<dbReference type="GO" id="GO:0003723">
    <property type="term" value="F:RNA binding"/>
    <property type="evidence" value="ECO:0007669"/>
    <property type="project" value="UniProtKB-KW"/>
</dbReference>
<dbReference type="CDD" id="cd18787">
    <property type="entry name" value="SF2_C_DEAD"/>
    <property type="match status" value="1"/>
</dbReference>
<dbReference type="SMART" id="SM00490">
    <property type="entry name" value="HELICc"/>
    <property type="match status" value="1"/>
</dbReference>
<dbReference type="Pfam" id="PF24948">
    <property type="entry name" value="Citrate_synth_N"/>
    <property type="match status" value="1"/>
</dbReference>
<organism evidence="22 23">
    <name type="scientific">Musa balbisiana</name>
    <name type="common">Banana</name>
    <dbReference type="NCBI Taxonomy" id="52838"/>
    <lineage>
        <taxon>Eukaryota</taxon>
        <taxon>Viridiplantae</taxon>
        <taxon>Streptophyta</taxon>
        <taxon>Embryophyta</taxon>
        <taxon>Tracheophyta</taxon>
        <taxon>Spermatophyta</taxon>
        <taxon>Magnoliopsida</taxon>
        <taxon>Liliopsida</taxon>
        <taxon>Zingiberales</taxon>
        <taxon>Musaceae</taxon>
        <taxon>Musa</taxon>
    </lineage>
</organism>
<feature type="region of interest" description="Disordered" evidence="17">
    <location>
        <begin position="939"/>
        <end position="1136"/>
    </location>
</feature>
<evidence type="ECO:0000256" key="14">
    <source>
        <dbReference type="ARBA" id="ARBA00047593"/>
    </source>
</evidence>
<keyword evidence="9" id="KW-0347">Helicase</keyword>
<feature type="compositionally biased region" description="Low complexity" evidence="17">
    <location>
        <begin position="237"/>
        <end position="261"/>
    </location>
</feature>
<dbReference type="PROSITE" id="PS01159">
    <property type="entry name" value="WW_DOMAIN_1"/>
    <property type="match status" value="1"/>
</dbReference>
<dbReference type="PANTHER" id="PTHR47958">
    <property type="entry name" value="ATP-DEPENDENT RNA HELICASE DBP3"/>
    <property type="match status" value="1"/>
</dbReference>
<comment type="similarity">
    <text evidence="2">Belongs to the succinate/malate CoA ligase beta subunit family.</text>
</comment>
<comment type="subunit">
    <text evidence="3">Heterooctamer of 4 alpha and 4 beta chains.</text>
</comment>
<keyword evidence="5" id="KW-0444">Lipid biosynthesis</keyword>
<evidence type="ECO:0000256" key="15">
    <source>
        <dbReference type="ARBA" id="ARBA00058369"/>
    </source>
</evidence>
<dbReference type="Pfam" id="PF00397">
    <property type="entry name" value="WW"/>
    <property type="match status" value="1"/>
</dbReference>
<dbReference type="Pfam" id="PF16114">
    <property type="entry name" value="Citrate_bind"/>
    <property type="match status" value="1"/>
</dbReference>
<feature type="domain" description="WW" evidence="18">
    <location>
        <begin position="77"/>
        <end position="111"/>
    </location>
</feature>
<dbReference type="InterPro" id="IPR032263">
    <property type="entry name" value="Citrate-bd"/>
</dbReference>
<reference evidence="22 23" key="1">
    <citation type="journal article" date="2019" name="Nat. Plants">
        <title>Genome sequencing of Musa balbisiana reveals subgenome evolution and function divergence in polyploid bananas.</title>
        <authorList>
            <person name="Yao X."/>
        </authorList>
    </citation>
    <scope>NUCLEOTIDE SEQUENCE [LARGE SCALE GENOMIC DNA]</scope>
    <source>
        <strain evidence="23">cv. DH-PKW</strain>
        <tissue evidence="22">Leaves</tissue>
    </source>
</reference>
<dbReference type="GO" id="GO:0016787">
    <property type="term" value="F:hydrolase activity"/>
    <property type="evidence" value="ECO:0007669"/>
    <property type="project" value="UniProtKB-KW"/>
</dbReference>
<keyword evidence="6" id="KW-0808">Transferase</keyword>
<comment type="subcellular location">
    <subcellularLocation>
        <location evidence="1">Cytoplasm</location>
        <location evidence="1">Cytosol</location>
    </subcellularLocation>
</comment>
<evidence type="ECO:0000259" key="19">
    <source>
        <dbReference type="PROSITE" id="PS51192"/>
    </source>
</evidence>
<evidence type="ECO:0000256" key="5">
    <source>
        <dbReference type="ARBA" id="ARBA00022516"/>
    </source>
</evidence>
<dbReference type="InterPro" id="IPR016102">
    <property type="entry name" value="Succinyl-CoA_synth-like"/>
</dbReference>
<dbReference type="InterPro" id="IPR056749">
    <property type="entry name" value="Citrate_synth_N"/>
</dbReference>
<dbReference type="PROSITE" id="PS50020">
    <property type="entry name" value="WW_DOMAIN_2"/>
    <property type="match status" value="1"/>
</dbReference>
<feature type="compositionally biased region" description="Low complexity" evidence="17">
    <location>
        <begin position="274"/>
        <end position="285"/>
    </location>
</feature>
<evidence type="ECO:0000256" key="12">
    <source>
        <dbReference type="ARBA" id="ARBA00023098"/>
    </source>
</evidence>
<dbReference type="GO" id="GO:0005524">
    <property type="term" value="F:ATP binding"/>
    <property type="evidence" value="ECO:0007669"/>
    <property type="project" value="UniProtKB-KW"/>
</dbReference>
<protein>
    <submittedName>
        <fullName evidence="22">Uncharacterized protein</fullName>
    </submittedName>
</protein>
<evidence type="ECO:0000256" key="7">
    <source>
        <dbReference type="ARBA" id="ARBA00022741"/>
    </source>
</evidence>
<evidence type="ECO:0000259" key="20">
    <source>
        <dbReference type="PROSITE" id="PS51194"/>
    </source>
</evidence>
<dbReference type="InterPro" id="IPR000629">
    <property type="entry name" value="RNA-helicase_DEAD-box_CS"/>
</dbReference>
<feature type="domain" description="DEAD-box RNA helicase Q" evidence="21">
    <location>
        <begin position="564"/>
        <end position="592"/>
    </location>
</feature>
<dbReference type="Gene3D" id="3.40.50.300">
    <property type="entry name" value="P-loop containing nucleotide triphosphate hydrolases"/>
    <property type="match status" value="2"/>
</dbReference>
<evidence type="ECO:0000256" key="1">
    <source>
        <dbReference type="ARBA" id="ARBA00004514"/>
    </source>
</evidence>
<evidence type="ECO:0000256" key="11">
    <source>
        <dbReference type="ARBA" id="ARBA00022884"/>
    </source>
</evidence>
<feature type="domain" description="Helicase C-terminal" evidence="20">
    <location>
        <begin position="798"/>
        <end position="942"/>
    </location>
</feature>
<dbReference type="InterPro" id="IPR036020">
    <property type="entry name" value="WW_dom_sf"/>
</dbReference>
<feature type="compositionally biased region" description="Low complexity" evidence="17">
    <location>
        <begin position="366"/>
        <end position="380"/>
    </location>
</feature>
<dbReference type="SUPFAM" id="SSF52210">
    <property type="entry name" value="Succinyl-CoA synthetase domains"/>
    <property type="match status" value="1"/>
</dbReference>
<evidence type="ECO:0000256" key="10">
    <source>
        <dbReference type="ARBA" id="ARBA00022840"/>
    </source>
</evidence>
<comment type="function">
    <text evidence="15">ATP citrate-lyase is the primary enzyme responsible for the synthesis of cytosolic acetyl-CoA, used for the elongation of fatty acids and biosynthesis of isoprenoids, flavonoids and malonated derivatives. May supply substrate to the cytosolic acetyl-CoA carboxylase, which generates the malonyl-CoA used for the synthesis of a multitude of compounds, including very long chain fatty acids and flavonoids. In contrast to all known animal ACL enzymes having a homomeric structure, plant ACLs are composed of alpha and beta chains.</text>
</comment>
<dbReference type="PROSITE" id="PS51192">
    <property type="entry name" value="HELICASE_ATP_BIND_1"/>
    <property type="match status" value="1"/>
</dbReference>
<dbReference type="SUPFAM" id="SSF52540">
    <property type="entry name" value="P-loop containing nucleoside triphosphate hydrolases"/>
    <property type="match status" value="1"/>
</dbReference>
<feature type="compositionally biased region" description="Basic and acidic residues" evidence="17">
    <location>
        <begin position="1029"/>
        <end position="1064"/>
    </location>
</feature>
<dbReference type="FunFam" id="3.40.50.300:FF:000079">
    <property type="entry name" value="probable ATP-dependent RNA helicase DDX17"/>
    <property type="match status" value="1"/>
</dbReference>
<feature type="short sequence motif" description="Q motif" evidence="16">
    <location>
        <begin position="564"/>
        <end position="592"/>
    </location>
</feature>
<dbReference type="PROSITE" id="PS51195">
    <property type="entry name" value="Q_MOTIF"/>
    <property type="match status" value="1"/>
</dbReference>
<dbReference type="InterPro" id="IPR001650">
    <property type="entry name" value="Helicase_C-like"/>
</dbReference>
<comment type="caution">
    <text evidence="22">The sequence shown here is derived from an EMBL/GenBank/DDBJ whole genome shotgun (WGS) entry which is preliminary data.</text>
</comment>
<dbReference type="SMART" id="SM00487">
    <property type="entry name" value="DEXDc"/>
    <property type="match status" value="1"/>
</dbReference>
<dbReference type="Gene3D" id="3.40.50.261">
    <property type="entry name" value="Succinyl-CoA synthetase domains"/>
    <property type="match status" value="1"/>
</dbReference>
<keyword evidence="11" id="KW-0694">RNA-binding</keyword>
<evidence type="ECO:0000256" key="16">
    <source>
        <dbReference type="PROSITE-ProRule" id="PRU00552"/>
    </source>
</evidence>
<dbReference type="SUPFAM" id="SSF51045">
    <property type="entry name" value="WW domain"/>
    <property type="match status" value="1"/>
</dbReference>
<evidence type="ECO:0000256" key="8">
    <source>
        <dbReference type="ARBA" id="ARBA00022801"/>
    </source>
</evidence>
<feature type="compositionally biased region" description="Low complexity" evidence="17">
    <location>
        <begin position="1082"/>
        <end position="1099"/>
    </location>
</feature>
<keyword evidence="4" id="KW-0963">Cytoplasm</keyword>
<evidence type="ECO:0000259" key="18">
    <source>
        <dbReference type="PROSITE" id="PS50020"/>
    </source>
</evidence>
<evidence type="ECO:0000256" key="4">
    <source>
        <dbReference type="ARBA" id="ARBA00022490"/>
    </source>
</evidence>
<evidence type="ECO:0000256" key="17">
    <source>
        <dbReference type="SAM" id="MobiDB-lite"/>
    </source>
</evidence>
<feature type="compositionally biased region" description="Polar residues" evidence="17">
    <location>
        <begin position="291"/>
        <end position="302"/>
    </location>
</feature>
<dbReference type="GO" id="GO:0006085">
    <property type="term" value="P:acetyl-CoA biosynthetic process"/>
    <property type="evidence" value="ECO:0007669"/>
    <property type="project" value="UniProtKB-ARBA"/>
</dbReference>
<keyword evidence="7" id="KW-0547">Nucleotide-binding</keyword>
<dbReference type="PROSITE" id="PS51194">
    <property type="entry name" value="HELICASE_CTER"/>
    <property type="match status" value="1"/>
</dbReference>
<comment type="catalytic activity">
    <reaction evidence="14">
        <text>oxaloacetate + acetyl-CoA + ADP + phosphate = citrate + ATP + CoA</text>
        <dbReference type="Rhea" id="RHEA:21160"/>
        <dbReference type="ChEBI" id="CHEBI:16452"/>
        <dbReference type="ChEBI" id="CHEBI:16947"/>
        <dbReference type="ChEBI" id="CHEBI:30616"/>
        <dbReference type="ChEBI" id="CHEBI:43474"/>
        <dbReference type="ChEBI" id="CHEBI:57287"/>
        <dbReference type="ChEBI" id="CHEBI:57288"/>
        <dbReference type="ChEBI" id="CHEBI:456216"/>
        <dbReference type="EC" id="2.3.3.8"/>
    </reaction>
</comment>
<dbReference type="Gene3D" id="3.30.470.110">
    <property type="match status" value="1"/>
</dbReference>
<gene>
    <name evidence="22" type="ORF">C4D60_Mb01t18900</name>
</gene>
<dbReference type="SMART" id="SM00456">
    <property type="entry name" value="WW"/>
    <property type="match status" value="1"/>
</dbReference>
<feature type="domain" description="Helicase ATP-binding" evidence="19">
    <location>
        <begin position="595"/>
        <end position="769"/>
    </location>
</feature>
<keyword evidence="8" id="KW-0378">Hydrolase</keyword>
<evidence type="ECO:0000256" key="9">
    <source>
        <dbReference type="ARBA" id="ARBA00022806"/>
    </source>
</evidence>
<dbReference type="CDD" id="cd00201">
    <property type="entry name" value="WW"/>
    <property type="match status" value="1"/>
</dbReference>
<keyword evidence="10" id="KW-0067">ATP-binding</keyword>
<dbReference type="InterPro" id="IPR001202">
    <property type="entry name" value="WW_dom"/>
</dbReference>
<dbReference type="PROSITE" id="PS00039">
    <property type="entry name" value="DEAD_ATP_HELICASE"/>
    <property type="match status" value="1"/>
</dbReference>
<proteinExistence type="inferred from homology"/>
<evidence type="ECO:0000259" key="21">
    <source>
        <dbReference type="PROSITE" id="PS51195"/>
    </source>
</evidence>
<feature type="region of interest" description="Disordered" evidence="17">
    <location>
        <begin position="319"/>
        <end position="349"/>
    </location>
</feature>
<accession>A0A4S8JPK8</accession>
<feature type="compositionally biased region" description="Pro residues" evidence="17">
    <location>
        <begin position="112"/>
        <end position="124"/>
    </location>
</feature>
<dbReference type="GO" id="GO:0005829">
    <property type="term" value="C:cytosol"/>
    <property type="evidence" value="ECO:0007669"/>
    <property type="project" value="UniProtKB-SubCell"/>
</dbReference>
<dbReference type="InterPro" id="IPR011545">
    <property type="entry name" value="DEAD/DEAH_box_helicase_dom"/>
</dbReference>